<dbReference type="PANTHER" id="PTHR47331:SF5">
    <property type="entry name" value="RIBONUCLEASE H"/>
    <property type="match status" value="1"/>
</dbReference>
<proteinExistence type="predicted"/>
<comment type="caution">
    <text evidence="2">The sequence shown here is derived from an EMBL/GenBank/DDBJ whole genome shotgun (WGS) entry which is preliminary data.</text>
</comment>
<evidence type="ECO:0000313" key="3">
    <source>
        <dbReference type="Proteomes" id="UP001174136"/>
    </source>
</evidence>
<dbReference type="AlphaFoldDB" id="A0AA47MJI6"/>
<sequence length="871" mass="97668">MDILPGAPTSPLWSSYRDPSFYPDIRGIQEENAKLLRSQQEFQATLKEMYEARKEIKELIGVARSLREDMERPPGSASSHSSYRPLGASAATSQPNPVSLQPVEKAEEDWPAPPPWPEPESDLPTGMSGLNLGQRDTHPNHPPYSSPDQAQSPYKHPTFTSPHYQFTHPTPYDQALPHPLVQPSQSPFHPAPVYMGLRPTALPQAAPPPTATMATPSSLPTNHPVQAPVSERVYRGPKPTISKLIQPDPSEFARLRLALENLLPPDSTELFRYQILVDHLKLEDAKLIADAYLNSPTPYTDTMRALYDRFGQPHQLALKKIANVLEAPEIRRGDSVAFQRFSLQIQSLVGLLKTLGPEGEIELNCGSHVARLLTKLPAEQRADFRRHQFKQPGTSHTLHDLSEWLSYESWCMSFDSQISARTNKERQPTRPDLRSGKRMVTVSSYTDVFTSNPVKKIPPRKAYCAYCQSGEHYLSQCSEAAKLSKEQLKEWIQVNKWCWRCAWNHQVAQCTLKKPCSICQGKHLLALHKINLRPKRGNKENAMKEESCLTSSASDSLYLDRPGVSNRVMLKVVPVLLHHEGRRLSTFALLDDGSERSMLLPAAAKALGIKGAGPAGHPVANPKVRYKIDGAFTASRLSLAQHTYPIEQLRRKYKHLSGLPIPALTDAKPSILLGSDQSHLITPVEPVRLGPPGGPAAVHTRLGWTLQGPVRSMGWPADSVQCLFTSLPPQMDELYRHAEKLWQMDTVPHRPEREVTRSKQDVQAVVLLDTKIVRIKVDGVRRYATPLLHHAPMPPLQAPKESVMALLRSTERRLLKDPERAVIYRAKMQKLIEAGAVQEVTQEKPLEECWYIPHHLVAHNGKDRLVFNCSH</sequence>
<feature type="compositionally biased region" description="Low complexity" evidence="1">
    <location>
        <begin position="211"/>
        <end position="221"/>
    </location>
</feature>
<feature type="compositionally biased region" description="Polar residues" evidence="1">
    <location>
        <begin position="146"/>
        <end position="163"/>
    </location>
</feature>
<feature type="region of interest" description="Disordered" evidence="1">
    <location>
        <begin position="205"/>
        <end position="224"/>
    </location>
</feature>
<dbReference type="PANTHER" id="PTHR47331">
    <property type="entry name" value="PHD-TYPE DOMAIN-CONTAINING PROTEIN"/>
    <property type="match status" value="1"/>
</dbReference>
<name>A0AA47MJI6_MERPO</name>
<accession>A0AA47MJI6</accession>
<protein>
    <submittedName>
        <fullName evidence="2">Uncharacterized protein</fullName>
    </submittedName>
</protein>
<reference evidence="2" key="1">
    <citation type="journal article" date="2023" name="Front. Mar. Sci.">
        <title>A new Merluccius polli reference genome to investigate the effects of global change in West African waters.</title>
        <authorList>
            <person name="Mateo J.L."/>
            <person name="Blanco-Fernandez C."/>
            <person name="Garcia-Vazquez E."/>
            <person name="Machado-Schiaffino G."/>
        </authorList>
    </citation>
    <scope>NUCLEOTIDE SEQUENCE</scope>
    <source>
        <strain evidence="2">C29</strain>
        <tissue evidence="2">Fin</tissue>
    </source>
</reference>
<feature type="compositionally biased region" description="Polar residues" evidence="1">
    <location>
        <begin position="90"/>
        <end position="99"/>
    </location>
</feature>
<dbReference type="Proteomes" id="UP001174136">
    <property type="component" value="Unassembled WGS sequence"/>
</dbReference>
<evidence type="ECO:0000313" key="2">
    <source>
        <dbReference type="EMBL" id="KAK0141259.1"/>
    </source>
</evidence>
<feature type="region of interest" description="Disordered" evidence="1">
    <location>
        <begin position="65"/>
        <end position="163"/>
    </location>
</feature>
<dbReference type="EMBL" id="JAOPHQ010003979">
    <property type="protein sequence ID" value="KAK0141259.1"/>
    <property type="molecule type" value="Genomic_DNA"/>
</dbReference>
<keyword evidence="3" id="KW-1185">Reference proteome</keyword>
<gene>
    <name evidence="2" type="ORF">N1851_021774</name>
</gene>
<organism evidence="2 3">
    <name type="scientific">Merluccius polli</name>
    <name type="common">Benguela hake</name>
    <name type="synonym">Merluccius cadenati</name>
    <dbReference type="NCBI Taxonomy" id="89951"/>
    <lineage>
        <taxon>Eukaryota</taxon>
        <taxon>Metazoa</taxon>
        <taxon>Chordata</taxon>
        <taxon>Craniata</taxon>
        <taxon>Vertebrata</taxon>
        <taxon>Euteleostomi</taxon>
        <taxon>Actinopterygii</taxon>
        <taxon>Neopterygii</taxon>
        <taxon>Teleostei</taxon>
        <taxon>Neoteleostei</taxon>
        <taxon>Acanthomorphata</taxon>
        <taxon>Zeiogadaria</taxon>
        <taxon>Gadariae</taxon>
        <taxon>Gadiformes</taxon>
        <taxon>Gadoidei</taxon>
        <taxon>Merlucciidae</taxon>
        <taxon>Merluccius</taxon>
    </lineage>
</organism>
<evidence type="ECO:0000256" key="1">
    <source>
        <dbReference type="SAM" id="MobiDB-lite"/>
    </source>
</evidence>